<dbReference type="GO" id="GO:0005886">
    <property type="term" value="C:plasma membrane"/>
    <property type="evidence" value="ECO:0007669"/>
    <property type="project" value="TreeGrafter"/>
</dbReference>
<dbReference type="Gene3D" id="3.30.460.10">
    <property type="entry name" value="Beta Polymerase, domain 2"/>
    <property type="match status" value="1"/>
</dbReference>
<reference evidence="5 6" key="1">
    <citation type="journal article" date="2016" name="Nat. Commun.">
        <title>Thousands of microbial genomes shed light on interconnected biogeochemical processes in an aquifer system.</title>
        <authorList>
            <person name="Anantharaman K."/>
            <person name="Brown C.T."/>
            <person name="Hug L.A."/>
            <person name="Sharon I."/>
            <person name="Castelle C.J."/>
            <person name="Probst A.J."/>
            <person name="Thomas B.C."/>
            <person name="Singh A."/>
            <person name="Wilkins M.J."/>
            <person name="Karaoz U."/>
            <person name="Brodie E.L."/>
            <person name="Williams K.H."/>
            <person name="Hubbard S.S."/>
            <person name="Banfield J.F."/>
        </authorList>
    </citation>
    <scope>NUCLEOTIDE SEQUENCE [LARGE SCALE GENOMIC DNA]</scope>
</reference>
<dbReference type="FunFam" id="3.10.20.30:FF:000002">
    <property type="entry name" value="GTP pyrophosphokinase (RelA/SpoT)"/>
    <property type="match status" value="1"/>
</dbReference>
<dbReference type="PROSITE" id="PS51880">
    <property type="entry name" value="TGS"/>
    <property type="match status" value="1"/>
</dbReference>
<dbReference type="InterPro" id="IPR012675">
    <property type="entry name" value="Beta-grasp_dom_sf"/>
</dbReference>
<evidence type="ECO:0000313" key="6">
    <source>
        <dbReference type="Proteomes" id="UP000176846"/>
    </source>
</evidence>
<dbReference type="Pfam" id="PF13328">
    <property type="entry name" value="HD_4"/>
    <property type="match status" value="1"/>
</dbReference>
<organism evidence="5 6">
    <name type="scientific">Candidatus Uhrbacteria bacterium RIFCSPLOWO2_01_FULL_47_25</name>
    <dbReference type="NCBI Taxonomy" id="1802402"/>
    <lineage>
        <taxon>Bacteria</taxon>
        <taxon>Candidatus Uhriibacteriota</taxon>
    </lineage>
</organism>
<comment type="pathway">
    <text evidence="1">Purine metabolism.</text>
</comment>
<dbReference type="SMART" id="SM00954">
    <property type="entry name" value="RelA_SpoT"/>
    <property type="match status" value="1"/>
</dbReference>
<evidence type="ECO:0000313" key="5">
    <source>
        <dbReference type="EMBL" id="OGL81159.1"/>
    </source>
</evidence>
<dbReference type="GO" id="GO:0015969">
    <property type="term" value="P:guanosine tetraphosphate metabolic process"/>
    <property type="evidence" value="ECO:0007669"/>
    <property type="project" value="InterPro"/>
</dbReference>
<dbReference type="InterPro" id="IPR043519">
    <property type="entry name" value="NT_sf"/>
</dbReference>
<feature type="domain" description="TGS" evidence="4">
    <location>
        <begin position="389"/>
        <end position="452"/>
    </location>
</feature>
<feature type="domain" description="HD" evidence="3">
    <location>
        <begin position="45"/>
        <end position="143"/>
    </location>
</feature>
<dbReference type="SUPFAM" id="SSF81271">
    <property type="entry name" value="TGS-like"/>
    <property type="match status" value="1"/>
</dbReference>
<dbReference type="EMBL" id="MGEK01000033">
    <property type="protein sequence ID" value="OGL81159.1"/>
    <property type="molecule type" value="Genomic_DNA"/>
</dbReference>
<dbReference type="InterPro" id="IPR012676">
    <property type="entry name" value="TGS-like"/>
</dbReference>
<dbReference type="InterPro" id="IPR004095">
    <property type="entry name" value="TGS"/>
</dbReference>
<sequence length="493" mass="56584">MFSLAQLLNILKKQFPGADLDMVKLAYDYAARAHAGQVRLSGEPYVSHNLATALNLAAMHVDLPTIQAGLLHDVPEETAYTTEDIKENFGEEVANLVDGITKLSKLKYRGMERYVENLRKMFLALSKDVRVILIKFADRLHNLETLDVLSPEKQKRIALESMEIFAPLAHRLGMWEIKGQLEDLSFKYIQPEDYAWVSTLMATTSPSKEKNLKIIMRALHTALTKQPDLKIYSIQGRAKHLYSLYKKLLRHDRDISRIYDLIAVRIIAESVVECYTLLGIIHQLWKPLRGRIKDYIAQPKPNGYQSLHTTVIVGPGEIVEFQIRTQKMDEEAQYGVAAHWLYVEKEKPKEGAKLDARLQKFSWVNELIKLQQEIKDTTKYLETVKIDVFPDNIFVFTPKGDVIALPDQATPIDFAYHIHTDLGDKCTATRINNRLMPLSTPLKSGDMVEIIIDKKRVRPSHDWLDFVKTRTAREHIKQSLNRASRLLTIFKRG</sequence>
<protein>
    <recommendedName>
        <fullName evidence="7">TGS domain-containing protein</fullName>
    </recommendedName>
</protein>
<dbReference type="FunFam" id="1.10.3210.10:FF:000001">
    <property type="entry name" value="GTP pyrophosphokinase RelA"/>
    <property type="match status" value="1"/>
</dbReference>
<comment type="caution">
    <text evidence="5">The sequence shown here is derived from an EMBL/GenBank/DDBJ whole genome shotgun (WGS) entry which is preliminary data.</text>
</comment>
<dbReference type="InterPro" id="IPR004811">
    <property type="entry name" value="RelA/Spo_fam"/>
</dbReference>
<dbReference type="InterPro" id="IPR007685">
    <property type="entry name" value="RelA_SpoT"/>
</dbReference>
<comment type="similarity">
    <text evidence="2">Belongs to the relA/spoT family.</text>
</comment>
<dbReference type="Pfam" id="PF02824">
    <property type="entry name" value="TGS"/>
    <property type="match status" value="1"/>
</dbReference>
<accession>A0A1F7USC9</accession>
<evidence type="ECO:0000259" key="3">
    <source>
        <dbReference type="PROSITE" id="PS51831"/>
    </source>
</evidence>
<comment type="function">
    <text evidence="2">In eubacteria ppGpp (guanosine 3'-diphosphate 5'-diphosphate) is a mediator of the stringent response that coordinates a variety of cellular activities in response to changes in nutritional abundance.</text>
</comment>
<dbReference type="Proteomes" id="UP000176846">
    <property type="component" value="Unassembled WGS sequence"/>
</dbReference>
<evidence type="ECO:0000259" key="4">
    <source>
        <dbReference type="PROSITE" id="PS51880"/>
    </source>
</evidence>
<dbReference type="Gene3D" id="3.10.20.30">
    <property type="match status" value="1"/>
</dbReference>
<dbReference type="InterPro" id="IPR006674">
    <property type="entry name" value="HD_domain"/>
</dbReference>
<dbReference type="Gene3D" id="1.10.3210.10">
    <property type="entry name" value="Hypothetical protein af1432"/>
    <property type="match status" value="1"/>
</dbReference>
<dbReference type="SUPFAM" id="SSF109604">
    <property type="entry name" value="HD-domain/PDEase-like"/>
    <property type="match status" value="1"/>
</dbReference>
<proteinExistence type="inferred from homology"/>
<dbReference type="PANTHER" id="PTHR21262:SF31">
    <property type="entry name" value="GTP PYROPHOSPHOKINASE"/>
    <property type="match status" value="1"/>
</dbReference>
<dbReference type="InterPro" id="IPR033655">
    <property type="entry name" value="TGS_RelA/SpoT"/>
</dbReference>
<dbReference type="Pfam" id="PF04607">
    <property type="entry name" value="RelA_SpoT"/>
    <property type="match status" value="1"/>
</dbReference>
<dbReference type="CDD" id="cd01668">
    <property type="entry name" value="TGS_RSH"/>
    <property type="match status" value="1"/>
</dbReference>
<dbReference type="SUPFAM" id="SSF81301">
    <property type="entry name" value="Nucleotidyltransferase"/>
    <property type="match status" value="1"/>
</dbReference>
<dbReference type="CDD" id="cd05399">
    <property type="entry name" value="NT_Rel-Spo_like"/>
    <property type="match status" value="1"/>
</dbReference>
<name>A0A1F7USC9_9BACT</name>
<dbReference type="NCBIfam" id="TIGR00691">
    <property type="entry name" value="spoT_relA"/>
    <property type="match status" value="1"/>
</dbReference>
<dbReference type="PROSITE" id="PS51831">
    <property type="entry name" value="HD"/>
    <property type="match status" value="1"/>
</dbReference>
<evidence type="ECO:0000256" key="1">
    <source>
        <dbReference type="ARBA" id="ARBA00025704"/>
    </source>
</evidence>
<dbReference type="PANTHER" id="PTHR21262">
    <property type="entry name" value="GUANOSINE-3',5'-BIS DIPHOSPHATE 3'-PYROPHOSPHOHYDROLASE"/>
    <property type="match status" value="1"/>
</dbReference>
<evidence type="ECO:0000256" key="2">
    <source>
        <dbReference type="RuleBase" id="RU003847"/>
    </source>
</evidence>
<gene>
    <name evidence="5" type="ORF">A2936_00990</name>
</gene>
<dbReference type="AlphaFoldDB" id="A0A1F7USC9"/>
<evidence type="ECO:0008006" key="7">
    <source>
        <dbReference type="Google" id="ProtNLM"/>
    </source>
</evidence>